<dbReference type="VEuPathDB" id="TrichDB:TVAG_137900"/>
<dbReference type="Proteomes" id="UP000001542">
    <property type="component" value="Unassembled WGS sequence"/>
</dbReference>
<dbReference type="EMBL" id="DS113350">
    <property type="protein sequence ID" value="EAY09798.1"/>
    <property type="molecule type" value="Genomic_DNA"/>
</dbReference>
<dbReference type="VEuPathDB" id="TrichDB:TVAGG3_0269480"/>
<feature type="compositionally biased region" description="Basic and acidic residues" evidence="1">
    <location>
        <begin position="31"/>
        <end position="44"/>
    </location>
</feature>
<proteinExistence type="predicted"/>
<protein>
    <submittedName>
        <fullName evidence="2">Uncharacterized protein</fullName>
    </submittedName>
</protein>
<organism evidence="2 3">
    <name type="scientific">Trichomonas vaginalis (strain ATCC PRA-98 / G3)</name>
    <dbReference type="NCBI Taxonomy" id="412133"/>
    <lineage>
        <taxon>Eukaryota</taxon>
        <taxon>Metamonada</taxon>
        <taxon>Parabasalia</taxon>
        <taxon>Trichomonadida</taxon>
        <taxon>Trichomonadidae</taxon>
        <taxon>Trichomonas</taxon>
    </lineage>
</organism>
<evidence type="ECO:0000313" key="2">
    <source>
        <dbReference type="EMBL" id="EAY09798.1"/>
    </source>
</evidence>
<dbReference type="InParanoid" id="A2EC23"/>
<keyword evidence="3" id="KW-1185">Reference proteome</keyword>
<dbReference type="AlphaFoldDB" id="A2EC23"/>
<evidence type="ECO:0000313" key="3">
    <source>
        <dbReference type="Proteomes" id="UP000001542"/>
    </source>
</evidence>
<reference evidence="2" key="1">
    <citation type="submission" date="2006-10" db="EMBL/GenBank/DDBJ databases">
        <authorList>
            <person name="Amadeo P."/>
            <person name="Zhao Q."/>
            <person name="Wortman J."/>
            <person name="Fraser-Liggett C."/>
            <person name="Carlton J."/>
        </authorList>
    </citation>
    <scope>NUCLEOTIDE SEQUENCE</scope>
    <source>
        <strain evidence="2">G3</strain>
    </source>
</reference>
<reference evidence="2" key="2">
    <citation type="journal article" date="2007" name="Science">
        <title>Draft genome sequence of the sexually transmitted pathogen Trichomonas vaginalis.</title>
        <authorList>
            <person name="Carlton J.M."/>
            <person name="Hirt R.P."/>
            <person name="Silva J.C."/>
            <person name="Delcher A.L."/>
            <person name="Schatz M."/>
            <person name="Zhao Q."/>
            <person name="Wortman J.R."/>
            <person name="Bidwell S.L."/>
            <person name="Alsmark U.C.M."/>
            <person name="Besteiro S."/>
            <person name="Sicheritz-Ponten T."/>
            <person name="Noel C.J."/>
            <person name="Dacks J.B."/>
            <person name="Foster P.G."/>
            <person name="Simillion C."/>
            <person name="Van de Peer Y."/>
            <person name="Miranda-Saavedra D."/>
            <person name="Barton G.J."/>
            <person name="Westrop G.D."/>
            <person name="Mueller S."/>
            <person name="Dessi D."/>
            <person name="Fiori P.L."/>
            <person name="Ren Q."/>
            <person name="Paulsen I."/>
            <person name="Zhang H."/>
            <person name="Bastida-Corcuera F.D."/>
            <person name="Simoes-Barbosa A."/>
            <person name="Brown M.T."/>
            <person name="Hayes R.D."/>
            <person name="Mukherjee M."/>
            <person name="Okumura C.Y."/>
            <person name="Schneider R."/>
            <person name="Smith A.J."/>
            <person name="Vanacova S."/>
            <person name="Villalvazo M."/>
            <person name="Haas B.J."/>
            <person name="Pertea M."/>
            <person name="Feldblyum T.V."/>
            <person name="Utterback T.R."/>
            <person name="Shu C.L."/>
            <person name="Osoegawa K."/>
            <person name="de Jong P.J."/>
            <person name="Hrdy I."/>
            <person name="Horvathova L."/>
            <person name="Zubacova Z."/>
            <person name="Dolezal P."/>
            <person name="Malik S.B."/>
            <person name="Logsdon J.M. Jr."/>
            <person name="Henze K."/>
            <person name="Gupta A."/>
            <person name="Wang C.C."/>
            <person name="Dunne R.L."/>
            <person name="Upcroft J.A."/>
            <person name="Upcroft P."/>
            <person name="White O."/>
            <person name="Salzberg S.L."/>
            <person name="Tang P."/>
            <person name="Chiu C.-H."/>
            <person name="Lee Y.-S."/>
            <person name="Embley T.M."/>
            <person name="Coombs G.H."/>
            <person name="Mottram J.C."/>
            <person name="Tachezy J."/>
            <person name="Fraser-Liggett C.M."/>
            <person name="Johnson P.J."/>
        </authorList>
    </citation>
    <scope>NUCLEOTIDE SEQUENCE [LARGE SCALE GENOMIC DNA]</scope>
    <source>
        <strain evidence="2">G3</strain>
    </source>
</reference>
<feature type="compositionally biased region" description="Polar residues" evidence="1">
    <location>
        <begin position="45"/>
        <end position="54"/>
    </location>
</feature>
<sequence length="628" mass="72747">MNEWKSINVDEFRNAVLAMIKSEIIYDKNEDKADSQENIEENKEQQTTSESSKEISQNLSFNDIFITCKRLPFEVIATIQRILFDFQIERLDGKNCLGNMIDFIRIFDQAKNTDENLKFILNCITSAIIKAENIINNEYDISPSYITKYDIEKLSLQEIPLSDLESQYRSLKLSSDLQMLVDFELELIKLLEDPLNFKFNPTITIPRGDIPISCFDLIINQLVDSIRLDHKKQLQKVIDFITDIHRVMQISISDSVYSLMNNIFKWNESSEHLFITRILAAQIILGKSDDLLLFGRLSSKTFLENDLKPYGLAKCFCQSDEFEDVSFIFLSMFIPLAKSLLMPFEDMHSMIYNNYLSTLSNFQAIFYDIYESTVSPQDRPKCGLIEYQKIIEQSFVLWSIAISSELLYFNYKSGLYSHIYTKEELYIVYYMMSFTLANAFSAQDQLRICEAFETYSHKQKNAKKGKQKQKKVTGNDIEQYKKERSLDIKICNVMASYYAGLVHFFKYMLNENLFDDISNETMDELSLYEKIASPVQNIQHLTAPSFDEFCVTLSMTQDDHKYRASAILTETKTSIAELVKEGFNSSEADLITKSIVSANIILKGTHSENKIKIDLQKSPIYPTFGFVE</sequence>
<feature type="region of interest" description="Disordered" evidence="1">
    <location>
        <begin position="31"/>
        <end position="54"/>
    </location>
</feature>
<dbReference type="KEGG" id="tva:4767725"/>
<evidence type="ECO:0000256" key="1">
    <source>
        <dbReference type="SAM" id="MobiDB-lite"/>
    </source>
</evidence>
<name>A2EC23_TRIV3</name>
<dbReference type="RefSeq" id="XP_001322021.1">
    <property type="nucleotide sequence ID" value="XM_001321986.1"/>
</dbReference>
<gene>
    <name evidence="2" type="ORF">TVAG_137900</name>
</gene>
<accession>A2EC23</accession>